<name>A0ABQ0B3L4_9FIRM</name>
<accession>A0ABQ0B3L4</accession>
<organism evidence="1 2">
    <name type="scientific">Blautia hominis</name>
    <dbReference type="NCBI Taxonomy" id="2025493"/>
    <lineage>
        <taxon>Bacteria</taxon>
        <taxon>Bacillati</taxon>
        <taxon>Bacillota</taxon>
        <taxon>Clostridia</taxon>
        <taxon>Lachnospirales</taxon>
        <taxon>Lachnospiraceae</taxon>
        <taxon>Blautia</taxon>
    </lineage>
</organism>
<protein>
    <submittedName>
        <fullName evidence="1">Uncharacterized protein</fullName>
    </submittedName>
</protein>
<evidence type="ECO:0000313" key="1">
    <source>
        <dbReference type="EMBL" id="GAA6406037.1"/>
    </source>
</evidence>
<dbReference type="RefSeq" id="WP_390403033.1">
    <property type="nucleotide sequence ID" value="NZ_BAABYW010000001.1"/>
</dbReference>
<gene>
    <name evidence="1" type="ORF">K040078D81_01540</name>
</gene>
<sequence length="117" mass="13433">MILYSDPKLIGQFLSLCDSNWHMCCFVFCKNCGYTRACEYPDFLFVLSEAGAPVVLPAADATILFSTHLDPKECLLTLSVAQFCVLYENYLKKLQVPKEQCPVRFLQNLLTEQCYDW</sequence>
<dbReference type="Proteomes" id="UP001600943">
    <property type="component" value="Unassembled WGS sequence"/>
</dbReference>
<keyword evidence="2" id="KW-1185">Reference proteome</keyword>
<proteinExistence type="predicted"/>
<comment type="caution">
    <text evidence="1">The sequence shown here is derived from an EMBL/GenBank/DDBJ whole genome shotgun (WGS) entry which is preliminary data.</text>
</comment>
<evidence type="ECO:0000313" key="2">
    <source>
        <dbReference type="Proteomes" id="UP001600943"/>
    </source>
</evidence>
<reference evidence="1 2" key="1">
    <citation type="submission" date="2024-04" db="EMBL/GenBank/DDBJ databases">
        <title>Defined microbial consortia suppress multidrug-resistant proinflammatory Enterobacteriaceae via ecological control.</title>
        <authorList>
            <person name="Furuichi M."/>
            <person name="Kawaguchi T."/>
            <person name="Pust M."/>
            <person name="Yasuma K."/>
            <person name="Plichta D."/>
            <person name="Hasegawa N."/>
            <person name="Ohya T."/>
            <person name="Bhattarai S."/>
            <person name="Sasajima S."/>
            <person name="Aoto Y."/>
            <person name="Tuganbaev T."/>
            <person name="Yaginuma M."/>
            <person name="Ueda M."/>
            <person name="Okahashi N."/>
            <person name="Amafuji K."/>
            <person name="Kiridooshi Y."/>
            <person name="Sugita K."/>
            <person name="Strazar M."/>
            <person name="Skelly A."/>
            <person name="Suda W."/>
            <person name="Hattori M."/>
            <person name="Nakamoto N."/>
            <person name="Caballero S."/>
            <person name="Norman J."/>
            <person name="Olle B."/>
            <person name="Tanoue T."/>
            <person name="Arita M."/>
            <person name="Bucci V."/>
            <person name="Atarashi K."/>
            <person name="Xavier R."/>
            <person name="Honda K."/>
        </authorList>
    </citation>
    <scope>NUCLEOTIDE SEQUENCE [LARGE SCALE GENOMIC DNA]</scope>
    <source>
        <strain evidence="2">k04-0078-D8-1</strain>
    </source>
</reference>
<dbReference type="EMBL" id="BAABYW010000001">
    <property type="protein sequence ID" value="GAA6406037.1"/>
    <property type="molecule type" value="Genomic_DNA"/>
</dbReference>